<proteinExistence type="predicted"/>
<dbReference type="EMBL" id="GBXM01095026">
    <property type="protein sequence ID" value="JAH13551.1"/>
    <property type="molecule type" value="Transcribed_RNA"/>
</dbReference>
<accession>A0A0E9Q9J2</accession>
<reference evidence="1" key="2">
    <citation type="journal article" date="2015" name="Fish Shellfish Immunol.">
        <title>Early steps in the European eel (Anguilla anguilla)-Vibrio vulnificus interaction in the gills: Role of the RtxA13 toxin.</title>
        <authorList>
            <person name="Callol A."/>
            <person name="Pajuelo D."/>
            <person name="Ebbesson L."/>
            <person name="Teles M."/>
            <person name="MacKenzie S."/>
            <person name="Amaro C."/>
        </authorList>
    </citation>
    <scope>NUCLEOTIDE SEQUENCE</scope>
</reference>
<name>A0A0E9Q9J2_ANGAN</name>
<protein>
    <submittedName>
        <fullName evidence="1">Uncharacterized protein</fullName>
    </submittedName>
</protein>
<evidence type="ECO:0000313" key="1">
    <source>
        <dbReference type="EMBL" id="JAH13551.1"/>
    </source>
</evidence>
<sequence length="73" mass="8164">MLNIAAHIKMYTFKLNAQTGTCSGMIFNDCQLYMTHSQGTLMLFEVLPKLIMKIASICFLRTSSVSLVCTLIL</sequence>
<organism evidence="1">
    <name type="scientific">Anguilla anguilla</name>
    <name type="common">European freshwater eel</name>
    <name type="synonym">Muraena anguilla</name>
    <dbReference type="NCBI Taxonomy" id="7936"/>
    <lineage>
        <taxon>Eukaryota</taxon>
        <taxon>Metazoa</taxon>
        <taxon>Chordata</taxon>
        <taxon>Craniata</taxon>
        <taxon>Vertebrata</taxon>
        <taxon>Euteleostomi</taxon>
        <taxon>Actinopterygii</taxon>
        <taxon>Neopterygii</taxon>
        <taxon>Teleostei</taxon>
        <taxon>Anguilliformes</taxon>
        <taxon>Anguillidae</taxon>
        <taxon>Anguilla</taxon>
    </lineage>
</organism>
<dbReference type="AlphaFoldDB" id="A0A0E9Q9J2"/>
<reference evidence="1" key="1">
    <citation type="submission" date="2014-11" db="EMBL/GenBank/DDBJ databases">
        <authorList>
            <person name="Amaro Gonzalez C."/>
        </authorList>
    </citation>
    <scope>NUCLEOTIDE SEQUENCE</scope>
</reference>